<proteinExistence type="predicted"/>
<organism evidence="5 6">
    <name type="scientific">Corynebacterium breve</name>
    <dbReference type="NCBI Taxonomy" id="3049799"/>
    <lineage>
        <taxon>Bacteria</taxon>
        <taxon>Bacillati</taxon>
        <taxon>Actinomycetota</taxon>
        <taxon>Actinomycetes</taxon>
        <taxon>Mycobacteriales</taxon>
        <taxon>Corynebacteriaceae</taxon>
        <taxon>Corynebacterium</taxon>
    </lineage>
</organism>
<protein>
    <submittedName>
        <fullName evidence="5">LuxR C-terminal-related transcriptional regulator</fullName>
    </submittedName>
</protein>
<evidence type="ECO:0000256" key="3">
    <source>
        <dbReference type="ARBA" id="ARBA00023163"/>
    </source>
</evidence>
<dbReference type="InterPro" id="IPR016032">
    <property type="entry name" value="Sig_transdc_resp-reg_C-effctor"/>
</dbReference>
<sequence length="832" mass="92149">MRNWEGPGMGWISEPSLAKEFDLDPEVLNAVIDRVAQKLHAKLATGQLFFTRLPKEYLAAQILVRAMSTLDPQNEPRCFNFDTRRDAESLRIEFAGPLVIDVTGPLNRCSSDSREENANRLRSRKSKTVLALQTNDLSIAESYVVRADNVFTDSDLLLSLTDLEELSGEGVVVEKLLDETGGVPGFVVAALTDHARGKARAFPAMARSWAREIVPLVTNNLALDAMVWLPPIAEYSLRTIVNQVAPDGLGEMQLVSALASPAVVAAGTFPPAYPWQLKAALQELSLYDDAFCPLHDYVSLANSDLVPFPDRICALAAEQWWEELDALIRTRPCWLILVPVSVRRRLVALFPAAIPTSLTGLDTAKRFFAGELTQEHVSGKNPMWAELIDLVPGTERVRRQAFASPGFEPVSDVARELNEFIMRFTVTGPRVETPLHDPDSAVEFLDLCRTLITEHIRKVTEAREPEILDDTAMLIVLLNTQADLAIDLGLISIADDCSFQAQLLLGRLGGASDAYAPLYANVLAVRAFVSGMVGNNQAAAGFIERYRDLSGPTIPELDSMVDLAELLRLDEECIRKTIPLHVEIESIHAATEAFCQGVRVASGYGQDAAISYWRSIHDRVEWSAAATWRMWPVRAALVSLYGVNGQPKEARAWLDAGWLPQPLQRLAEIIIDLQVQPEQSLEELEKILGEFNLPTRWRMIALGYKIECLILMGTGEGEIAVAVRGENWAEHIGLSSILPENARQRIVEHYGFDVSEFPGLQPHTGQSVEELSERQLQILELLATGKLQREAADELGISTETVKATSKKIYRKLHVGNLQEAVRVARAQGWLQ</sequence>
<dbReference type="RefSeq" id="WP_284825225.1">
    <property type="nucleotide sequence ID" value="NZ_CP126969.1"/>
</dbReference>
<dbReference type="Proteomes" id="UP001225598">
    <property type="component" value="Chromosome"/>
</dbReference>
<dbReference type="PANTHER" id="PTHR44688">
    <property type="entry name" value="DNA-BINDING TRANSCRIPTIONAL ACTIVATOR DEVR_DOSR"/>
    <property type="match status" value="1"/>
</dbReference>
<keyword evidence="3" id="KW-0804">Transcription</keyword>
<feature type="domain" description="HTH luxR-type" evidence="4">
    <location>
        <begin position="764"/>
        <end position="829"/>
    </location>
</feature>
<keyword evidence="6" id="KW-1185">Reference proteome</keyword>
<dbReference type="InterPro" id="IPR036388">
    <property type="entry name" value="WH-like_DNA-bd_sf"/>
</dbReference>
<dbReference type="CDD" id="cd06170">
    <property type="entry name" value="LuxR_C_like"/>
    <property type="match status" value="1"/>
</dbReference>
<dbReference type="InterPro" id="IPR000792">
    <property type="entry name" value="Tscrpt_reg_LuxR_C"/>
</dbReference>
<evidence type="ECO:0000256" key="1">
    <source>
        <dbReference type="ARBA" id="ARBA00023015"/>
    </source>
</evidence>
<dbReference type="EMBL" id="CP126969">
    <property type="protein sequence ID" value="WIM67901.1"/>
    <property type="molecule type" value="Genomic_DNA"/>
</dbReference>
<dbReference type="SUPFAM" id="SSF46894">
    <property type="entry name" value="C-terminal effector domain of the bipartite response regulators"/>
    <property type="match status" value="1"/>
</dbReference>
<dbReference type="PRINTS" id="PR00038">
    <property type="entry name" value="HTHLUXR"/>
</dbReference>
<name>A0ABY8VDZ9_9CORY</name>
<dbReference type="PROSITE" id="PS50043">
    <property type="entry name" value="HTH_LUXR_2"/>
    <property type="match status" value="1"/>
</dbReference>
<evidence type="ECO:0000259" key="4">
    <source>
        <dbReference type="PROSITE" id="PS50043"/>
    </source>
</evidence>
<gene>
    <name evidence="5" type="ORF">QP027_00425</name>
</gene>
<reference evidence="5 6" key="1">
    <citation type="submission" date="2023-05" db="EMBL/GenBank/DDBJ databases">
        <title>Corynebacterium suedekumii sp. nov. and Corynebacterium breve sp. nov. isolated from raw cow's milk.</title>
        <authorList>
            <person name="Baer M.K."/>
            <person name="Mehl L."/>
            <person name="Hellmuth R."/>
            <person name="Marke G."/>
            <person name="Lipski A."/>
        </authorList>
    </citation>
    <scope>NUCLEOTIDE SEQUENCE [LARGE SCALE GENOMIC DNA]</scope>
    <source>
        <strain evidence="5 6">R4</strain>
    </source>
</reference>
<evidence type="ECO:0000313" key="6">
    <source>
        <dbReference type="Proteomes" id="UP001225598"/>
    </source>
</evidence>
<keyword evidence="1" id="KW-0805">Transcription regulation</keyword>
<keyword evidence="2" id="KW-0238">DNA-binding</keyword>
<dbReference type="PANTHER" id="PTHR44688:SF16">
    <property type="entry name" value="DNA-BINDING TRANSCRIPTIONAL ACTIVATOR DEVR_DOSR"/>
    <property type="match status" value="1"/>
</dbReference>
<dbReference type="SMART" id="SM00421">
    <property type="entry name" value="HTH_LUXR"/>
    <property type="match status" value="1"/>
</dbReference>
<evidence type="ECO:0000256" key="2">
    <source>
        <dbReference type="ARBA" id="ARBA00023125"/>
    </source>
</evidence>
<evidence type="ECO:0000313" key="5">
    <source>
        <dbReference type="EMBL" id="WIM67901.1"/>
    </source>
</evidence>
<accession>A0ABY8VDZ9</accession>
<dbReference type="Pfam" id="PF00196">
    <property type="entry name" value="GerE"/>
    <property type="match status" value="1"/>
</dbReference>
<dbReference type="Gene3D" id="1.10.10.10">
    <property type="entry name" value="Winged helix-like DNA-binding domain superfamily/Winged helix DNA-binding domain"/>
    <property type="match status" value="1"/>
</dbReference>